<dbReference type="SUPFAM" id="SSF52172">
    <property type="entry name" value="CheY-like"/>
    <property type="match status" value="1"/>
</dbReference>
<keyword evidence="7" id="KW-1185">Reference proteome</keyword>
<evidence type="ECO:0000256" key="1">
    <source>
        <dbReference type="ARBA" id="ARBA00022553"/>
    </source>
</evidence>
<dbReference type="Pfam" id="PF08448">
    <property type="entry name" value="PAS_4"/>
    <property type="match status" value="1"/>
</dbReference>
<dbReference type="InterPro" id="IPR050595">
    <property type="entry name" value="Bact_response_regulator"/>
</dbReference>
<proteinExistence type="predicted"/>
<organism evidence="6 7">
    <name type="scientific">Halogranum gelatinilyticum</name>
    <dbReference type="NCBI Taxonomy" id="660521"/>
    <lineage>
        <taxon>Archaea</taxon>
        <taxon>Methanobacteriati</taxon>
        <taxon>Methanobacteriota</taxon>
        <taxon>Stenosarchaea group</taxon>
        <taxon>Halobacteria</taxon>
        <taxon>Halobacteriales</taxon>
        <taxon>Haloferacaceae</taxon>
    </lineage>
</organism>
<dbReference type="InterPro" id="IPR000014">
    <property type="entry name" value="PAS"/>
</dbReference>
<dbReference type="SMART" id="SM00091">
    <property type="entry name" value="PAS"/>
    <property type="match status" value="1"/>
</dbReference>
<dbReference type="EMBL" id="FNHL01000004">
    <property type="protein sequence ID" value="SDM99314.1"/>
    <property type="molecule type" value="Genomic_DNA"/>
</dbReference>
<dbReference type="NCBIfam" id="TIGR00229">
    <property type="entry name" value="sensory_box"/>
    <property type="match status" value="1"/>
</dbReference>
<feature type="modified residue" description="4-aspartylphosphate" evidence="2">
    <location>
        <position position="60"/>
    </location>
</feature>
<keyword evidence="1 2" id="KW-0597">Phosphoprotein</keyword>
<dbReference type="PANTHER" id="PTHR44591:SF3">
    <property type="entry name" value="RESPONSE REGULATORY DOMAIN-CONTAINING PROTEIN"/>
    <property type="match status" value="1"/>
</dbReference>
<dbReference type="STRING" id="660521.SAMN04487949_3098"/>
<evidence type="ECO:0000259" key="5">
    <source>
        <dbReference type="PROSITE" id="PS50112"/>
    </source>
</evidence>
<dbReference type="GO" id="GO:0000160">
    <property type="term" value="P:phosphorelay signal transduction system"/>
    <property type="evidence" value="ECO:0007669"/>
    <property type="project" value="InterPro"/>
</dbReference>
<reference evidence="7" key="1">
    <citation type="submission" date="2016-10" db="EMBL/GenBank/DDBJ databases">
        <authorList>
            <person name="Varghese N."/>
            <person name="Submissions S."/>
        </authorList>
    </citation>
    <scope>NUCLEOTIDE SEQUENCE [LARGE SCALE GENOMIC DNA]</scope>
    <source>
        <strain evidence="7">CGMCC 1.10119</strain>
    </source>
</reference>
<evidence type="ECO:0000256" key="2">
    <source>
        <dbReference type="PROSITE-ProRule" id="PRU00169"/>
    </source>
</evidence>
<evidence type="ECO:0000259" key="4">
    <source>
        <dbReference type="PROSITE" id="PS50110"/>
    </source>
</evidence>
<dbReference type="SUPFAM" id="SSF55785">
    <property type="entry name" value="PYP-like sensor domain (PAS domain)"/>
    <property type="match status" value="1"/>
</dbReference>
<dbReference type="PROSITE" id="PS50112">
    <property type="entry name" value="PAS"/>
    <property type="match status" value="1"/>
</dbReference>
<dbReference type="InterPro" id="IPR011006">
    <property type="entry name" value="CheY-like_superfamily"/>
</dbReference>
<feature type="domain" description="Response regulatory" evidence="4">
    <location>
        <begin position="10"/>
        <end position="125"/>
    </location>
</feature>
<dbReference type="CDD" id="cd00130">
    <property type="entry name" value="PAS"/>
    <property type="match status" value="1"/>
</dbReference>
<feature type="coiled-coil region" evidence="3">
    <location>
        <begin position="246"/>
        <end position="273"/>
    </location>
</feature>
<evidence type="ECO:0000313" key="6">
    <source>
        <dbReference type="EMBL" id="SDM99314.1"/>
    </source>
</evidence>
<sequence>MFSQQDAPITVLHVDDDEAFLDLSKATLEVHEELVVETETDAEAALERLRDGGIDCVVSDYQMDEMDGLAFLTALREFDSDLPVVFFTGHGSERVAAEAIHAGVTDYLQKGTDKAFLFLRNRVQTLVANDRAARAAQEAEARVRQLYERISDGFLAVDADWTVTYLNSPAETLFDCTADDVVGRPLGETLPALTERAFGAGLRAAVDDGESRTFEAHYPPLDRWISVVAYPADDGVSLFARDITEYKRAETKVEEMRNRVDTAESQFRTLREKVSRPAAPFR</sequence>
<dbReference type="Gene3D" id="3.40.50.2300">
    <property type="match status" value="1"/>
</dbReference>
<evidence type="ECO:0000313" key="7">
    <source>
        <dbReference type="Proteomes" id="UP000199451"/>
    </source>
</evidence>
<dbReference type="InterPro" id="IPR013656">
    <property type="entry name" value="PAS_4"/>
</dbReference>
<dbReference type="PROSITE" id="PS50110">
    <property type="entry name" value="RESPONSE_REGULATORY"/>
    <property type="match status" value="1"/>
</dbReference>
<dbReference type="InterPro" id="IPR001789">
    <property type="entry name" value="Sig_transdc_resp-reg_receiver"/>
</dbReference>
<dbReference type="Gene3D" id="3.30.450.20">
    <property type="entry name" value="PAS domain"/>
    <property type="match status" value="1"/>
</dbReference>
<accession>A0A1G9XR97</accession>
<gene>
    <name evidence="6" type="ORF">SAMN04487949_3098</name>
</gene>
<feature type="domain" description="PAS" evidence="5">
    <location>
        <begin position="139"/>
        <end position="209"/>
    </location>
</feature>
<keyword evidence="3" id="KW-0175">Coiled coil</keyword>
<dbReference type="SMART" id="SM00448">
    <property type="entry name" value="REC"/>
    <property type="match status" value="1"/>
</dbReference>
<dbReference type="Pfam" id="PF00072">
    <property type="entry name" value="Response_reg"/>
    <property type="match status" value="1"/>
</dbReference>
<dbReference type="InterPro" id="IPR035965">
    <property type="entry name" value="PAS-like_dom_sf"/>
</dbReference>
<evidence type="ECO:0000256" key="3">
    <source>
        <dbReference type="SAM" id="Coils"/>
    </source>
</evidence>
<protein>
    <submittedName>
        <fullName evidence="6">PAS domain S-box-containing protein</fullName>
    </submittedName>
</protein>
<dbReference type="Proteomes" id="UP000199451">
    <property type="component" value="Unassembled WGS sequence"/>
</dbReference>
<name>A0A1G9XR97_9EURY</name>
<dbReference type="AlphaFoldDB" id="A0A1G9XR97"/>
<dbReference type="PANTHER" id="PTHR44591">
    <property type="entry name" value="STRESS RESPONSE REGULATOR PROTEIN 1"/>
    <property type="match status" value="1"/>
</dbReference>
<dbReference type="OrthoDB" id="8127at2157"/>
<dbReference type="RefSeq" id="WP_089698833.1">
    <property type="nucleotide sequence ID" value="NZ_FNHL01000004.1"/>
</dbReference>